<keyword evidence="3" id="KW-1185">Reference proteome</keyword>
<accession>A0ABD3H2C7</accession>
<evidence type="ECO:0000313" key="2">
    <source>
        <dbReference type="EMBL" id="KAL3685388.1"/>
    </source>
</evidence>
<evidence type="ECO:0000313" key="3">
    <source>
        <dbReference type="Proteomes" id="UP001633002"/>
    </source>
</evidence>
<dbReference type="EMBL" id="JBJQOH010000006">
    <property type="protein sequence ID" value="KAL3685388.1"/>
    <property type="molecule type" value="Genomic_DNA"/>
</dbReference>
<comment type="caution">
    <text evidence="2">The sequence shown here is derived from an EMBL/GenBank/DDBJ whole genome shotgun (WGS) entry which is preliminary data.</text>
</comment>
<feature type="region of interest" description="Disordered" evidence="1">
    <location>
        <begin position="135"/>
        <end position="155"/>
    </location>
</feature>
<name>A0ABD3H2C7_9MARC</name>
<protein>
    <submittedName>
        <fullName evidence="2">Uncharacterized protein</fullName>
    </submittedName>
</protein>
<feature type="region of interest" description="Disordered" evidence="1">
    <location>
        <begin position="35"/>
        <end position="74"/>
    </location>
</feature>
<evidence type="ECO:0000256" key="1">
    <source>
        <dbReference type="SAM" id="MobiDB-lite"/>
    </source>
</evidence>
<sequence length="256" mass="29440">MLHKTHLSDRLQTIWAQARHTADYWEEETRRWLAGATKREPRSQHRSPSPQASPDREANNATDPPFHASTGWNDNEMIRWDARENSRCNEAPTMGPTNAIRREPSPDRMAEWSVLDKTDLARRLTSALDTWTFHPTSSAHVTSGTNQQPPPELRHETETTPTALHRWSWQSWPKTGLNPVTFRDFPAACKHARVTVPWWTHELVGSESMARLLDVPRPRGILREDVHSLIISFLLAKERRGVERLAWGLERLASGF</sequence>
<feature type="compositionally biased region" description="Polar residues" evidence="1">
    <location>
        <begin position="135"/>
        <end position="147"/>
    </location>
</feature>
<dbReference type="Proteomes" id="UP001633002">
    <property type="component" value="Unassembled WGS sequence"/>
</dbReference>
<gene>
    <name evidence="2" type="ORF">R1sor_003410</name>
</gene>
<proteinExistence type="predicted"/>
<reference evidence="2 3" key="1">
    <citation type="submission" date="2024-09" db="EMBL/GenBank/DDBJ databases">
        <title>Chromosome-scale assembly of Riccia sorocarpa.</title>
        <authorList>
            <person name="Paukszto L."/>
        </authorList>
    </citation>
    <scope>NUCLEOTIDE SEQUENCE [LARGE SCALE GENOMIC DNA]</scope>
    <source>
        <strain evidence="2">LP-2024</strain>
        <tissue evidence="2">Aerial parts of the thallus</tissue>
    </source>
</reference>
<organism evidence="2 3">
    <name type="scientific">Riccia sorocarpa</name>
    <dbReference type="NCBI Taxonomy" id="122646"/>
    <lineage>
        <taxon>Eukaryota</taxon>
        <taxon>Viridiplantae</taxon>
        <taxon>Streptophyta</taxon>
        <taxon>Embryophyta</taxon>
        <taxon>Marchantiophyta</taxon>
        <taxon>Marchantiopsida</taxon>
        <taxon>Marchantiidae</taxon>
        <taxon>Marchantiales</taxon>
        <taxon>Ricciaceae</taxon>
        <taxon>Riccia</taxon>
    </lineage>
</organism>
<feature type="region of interest" description="Disordered" evidence="1">
    <location>
        <begin position="87"/>
        <end position="106"/>
    </location>
</feature>
<dbReference type="AlphaFoldDB" id="A0ABD3H2C7"/>